<protein>
    <recommendedName>
        <fullName evidence="4">Permease</fullName>
    </recommendedName>
</protein>
<feature type="transmembrane region" description="Helical" evidence="1">
    <location>
        <begin position="6"/>
        <end position="23"/>
    </location>
</feature>
<feature type="transmembrane region" description="Helical" evidence="1">
    <location>
        <begin position="90"/>
        <end position="112"/>
    </location>
</feature>
<keyword evidence="3" id="KW-1185">Reference proteome</keyword>
<name>A0ABZ0RVJ2_9BACI</name>
<gene>
    <name evidence="2" type="ORF">R6U77_15245</name>
</gene>
<accession>A0ABZ0RVJ2</accession>
<dbReference type="RefSeq" id="WP_319836292.1">
    <property type="nucleotide sequence ID" value="NZ_CP137624.1"/>
</dbReference>
<sequence>MMKPFAFALLTAALFFGGFWISFQQFPEKFMMMVSMVIFLHLAGLLLIQLTGNAAQMAYLTLFVVLIFTPCFMTWAELLELTKKMTQTAITRAFITLPAAYIMLFITVVLSYNHYLGREHKHHDIKRKNK</sequence>
<dbReference type="EMBL" id="CP137624">
    <property type="protein sequence ID" value="WPK11231.1"/>
    <property type="molecule type" value="Genomic_DNA"/>
</dbReference>
<keyword evidence="1" id="KW-1133">Transmembrane helix</keyword>
<feature type="transmembrane region" description="Helical" evidence="1">
    <location>
        <begin position="30"/>
        <end position="51"/>
    </location>
</feature>
<keyword evidence="1" id="KW-0812">Transmembrane</keyword>
<organism evidence="2 3">
    <name type="scientific">Lysinibacillus louembei</name>
    <dbReference type="NCBI Taxonomy" id="1470088"/>
    <lineage>
        <taxon>Bacteria</taxon>
        <taxon>Bacillati</taxon>
        <taxon>Bacillota</taxon>
        <taxon>Bacilli</taxon>
        <taxon>Bacillales</taxon>
        <taxon>Bacillaceae</taxon>
        <taxon>Lysinibacillus</taxon>
    </lineage>
</organism>
<evidence type="ECO:0008006" key="4">
    <source>
        <dbReference type="Google" id="ProtNLM"/>
    </source>
</evidence>
<reference evidence="2 3" key="1">
    <citation type="submission" date="2023-09" db="EMBL/GenBank/DDBJ databases">
        <authorList>
            <person name="Page C.A."/>
            <person name="Perez-Diaz I.M."/>
        </authorList>
    </citation>
    <scope>NUCLEOTIDE SEQUENCE [LARGE SCALE GENOMIC DNA]</scope>
    <source>
        <strain evidence="2 3">Ll15</strain>
    </source>
</reference>
<keyword evidence="1" id="KW-0472">Membrane</keyword>
<evidence type="ECO:0000256" key="1">
    <source>
        <dbReference type="SAM" id="Phobius"/>
    </source>
</evidence>
<evidence type="ECO:0000313" key="3">
    <source>
        <dbReference type="Proteomes" id="UP001322664"/>
    </source>
</evidence>
<feature type="transmembrane region" description="Helical" evidence="1">
    <location>
        <begin position="57"/>
        <end position="78"/>
    </location>
</feature>
<evidence type="ECO:0000313" key="2">
    <source>
        <dbReference type="EMBL" id="WPK11231.1"/>
    </source>
</evidence>
<dbReference type="Proteomes" id="UP001322664">
    <property type="component" value="Chromosome"/>
</dbReference>
<proteinExistence type="predicted"/>